<keyword evidence="4" id="KW-1185">Reference proteome</keyword>
<comment type="caution">
    <text evidence="3">The sequence shown here is derived from an EMBL/GenBank/DDBJ whole genome shotgun (WGS) entry which is preliminary data.</text>
</comment>
<dbReference type="Proteomes" id="UP000756346">
    <property type="component" value="Unassembled WGS sequence"/>
</dbReference>
<proteinExistence type="predicted"/>
<gene>
    <name evidence="3" type="ORF">B0I36DRAFT_360040</name>
</gene>
<dbReference type="GeneID" id="70187778"/>
<name>A0A9P8YCR1_9PEZI</name>
<dbReference type="Pfam" id="PF06985">
    <property type="entry name" value="HET"/>
    <property type="match status" value="1"/>
</dbReference>
<dbReference type="PANTHER" id="PTHR24148">
    <property type="entry name" value="ANKYRIN REPEAT DOMAIN-CONTAINING PROTEIN 39 HOMOLOG-RELATED"/>
    <property type="match status" value="1"/>
</dbReference>
<organism evidence="3 4">
    <name type="scientific">Microdochium trichocladiopsis</name>
    <dbReference type="NCBI Taxonomy" id="1682393"/>
    <lineage>
        <taxon>Eukaryota</taxon>
        <taxon>Fungi</taxon>
        <taxon>Dikarya</taxon>
        <taxon>Ascomycota</taxon>
        <taxon>Pezizomycotina</taxon>
        <taxon>Sordariomycetes</taxon>
        <taxon>Xylariomycetidae</taxon>
        <taxon>Xylariales</taxon>
        <taxon>Microdochiaceae</taxon>
        <taxon>Microdochium</taxon>
    </lineage>
</organism>
<dbReference type="RefSeq" id="XP_046014619.1">
    <property type="nucleotide sequence ID" value="XM_046158232.1"/>
</dbReference>
<protein>
    <recommendedName>
        <fullName evidence="2">Heterokaryon incompatibility domain-containing protein</fullName>
    </recommendedName>
</protein>
<feature type="region of interest" description="Disordered" evidence="1">
    <location>
        <begin position="380"/>
        <end position="399"/>
    </location>
</feature>
<dbReference type="AlphaFoldDB" id="A0A9P8YCR1"/>
<sequence>MRYLNRPRTLWIDAICMNQKDEDEKGRQIIRMATLYQLAERVVIWLGPAAPPGEHGLSSSTLALSRLEHVGKQVELSRATEVLLANPASAVVVCGHDQILLYHLIRAIVCLLTKEFLPLTFRRLLESIRILAWRHTDFSVPFVLNLLRERQCFLGHDPVYGALGLPPIQFNTLLPQPDYHLPIAQVYQDAFLACTQMEERLTLLMHCELKPPRHRLRSATTSRPPGLPSWVPDCSTPRSTHPISAFISASGISRAWWRHIPSAGTTSHAGDGRPSSSSSPDVLAVSGRHFAVLATVSAPVPADDPTAALKMMRLWDPPNAFDEGGSGVTGSSGSTLERARDTYLETLRVGYLHERWPQPQAETLDEWRATYLRVVYRGSGKGARANPSNHEDDDEDDDDDEAILHGELYWAIKLIQGRSLVTTTDGAIGLAPGWAKPGDMACSILGCKSAILLRAVPPTLPPSQQSSALRTVAATSSLATCQVVGECYIYGMDDSIGLLGPLPAGYTVQVVKGDKGFAQSRFQYRLPSPPCTPPHSPTTTSRRQSHDGSDSDGQQHTTIESRREQKTSSSLEDPRMGPVPCPWSRATAAEDARPTGSPALWEPWRNSVTGELMGSDPRLSPESLRERGVGVEEFYLV</sequence>
<dbReference type="InterPro" id="IPR052895">
    <property type="entry name" value="HetReg/Transcr_Mod"/>
</dbReference>
<evidence type="ECO:0000259" key="2">
    <source>
        <dbReference type="Pfam" id="PF06985"/>
    </source>
</evidence>
<dbReference type="PANTHER" id="PTHR24148:SF64">
    <property type="entry name" value="HETEROKARYON INCOMPATIBILITY DOMAIN-CONTAINING PROTEIN"/>
    <property type="match status" value="1"/>
</dbReference>
<dbReference type="EMBL" id="JAGTJQ010000003">
    <property type="protein sequence ID" value="KAH7034526.1"/>
    <property type="molecule type" value="Genomic_DNA"/>
</dbReference>
<accession>A0A9P8YCR1</accession>
<evidence type="ECO:0000313" key="4">
    <source>
        <dbReference type="Proteomes" id="UP000756346"/>
    </source>
</evidence>
<feature type="region of interest" description="Disordered" evidence="1">
    <location>
        <begin position="523"/>
        <end position="604"/>
    </location>
</feature>
<dbReference type="OrthoDB" id="4850726at2759"/>
<feature type="domain" description="Heterokaryon incompatibility" evidence="2">
    <location>
        <begin position="5"/>
        <end position="53"/>
    </location>
</feature>
<reference evidence="3" key="1">
    <citation type="journal article" date="2021" name="Nat. Commun.">
        <title>Genetic determinants of endophytism in the Arabidopsis root mycobiome.</title>
        <authorList>
            <person name="Mesny F."/>
            <person name="Miyauchi S."/>
            <person name="Thiergart T."/>
            <person name="Pickel B."/>
            <person name="Atanasova L."/>
            <person name="Karlsson M."/>
            <person name="Huettel B."/>
            <person name="Barry K.W."/>
            <person name="Haridas S."/>
            <person name="Chen C."/>
            <person name="Bauer D."/>
            <person name="Andreopoulos W."/>
            <person name="Pangilinan J."/>
            <person name="LaButti K."/>
            <person name="Riley R."/>
            <person name="Lipzen A."/>
            <person name="Clum A."/>
            <person name="Drula E."/>
            <person name="Henrissat B."/>
            <person name="Kohler A."/>
            <person name="Grigoriev I.V."/>
            <person name="Martin F.M."/>
            <person name="Hacquard S."/>
        </authorList>
    </citation>
    <scope>NUCLEOTIDE SEQUENCE</scope>
    <source>
        <strain evidence="3">MPI-CAGE-CH-0230</strain>
    </source>
</reference>
<evidence type="ECO:0000313" key="3">
    <source>
        <dbReference type="EMBL" id="KAH7034526.1"/>
    </source>
</evidence>
<feature type="compositionally biased region" description="Pro residues" evidence="1">
    <location>
        <begin position="527"/>
        <end position="536"/>
    </location>
</feature>
<evidence type="ECO:0000256" key="1">
    <source>
        <dbReference type="SAM" id="MobiDB-lite"/>
    </source>
</evidence>
<dbReference type="InterPro" id="IPR010730">
    <property type="entry name" value="HET"/>
</dbReference>